<feature type="region of interest" description="Disordered" evidence="1">
    <location>
        <begin position="40"/>
        <end position="85"/>
    </location>
</feature>
<dbReference type="AlphaFoldDB" id="M3Z166"/>
<dbReference type="Ensembl" id="ENSMPUT00000017584.1">
    <property type="protein sequence ID" value="ENSMPUP00000017328.1"/>
    <property type="gene ID" value="ENSMPUG00000017438.1"/>
</dbReference>
<accession>M3Z166</accession>
<dbReference type="EMBL" id="AEYP01100540">
    <property type="status" value="NOT_ANNOTATED_CDS"/>
    <property type="molecule type" value="Genomic_DNA"/>
</dbReference>
<sequence>MLGCRRPQTRNLPTAGTSLPPFLGIPDARRLSTRSKEIGANEAGKGWCRGGGGEEGRTPGTSGWREEGRAALAPRGEGASWGELP</sequence>
<proteinExistence type="predicted"/>
<dbReference type="HOGENOM" id="CLU_2512079_0_0_1"/>
<organism evidence="2">
    <name type="scientific">Mustela putorius furo</name>
    <name type="common">European domestic ferret</name>
    <name type="synonym">Mustela furo</name>
    <dbReference type="NCBI Taxonomy" id="9669"/>
    <lineage>
        <taxon>Eukaryota</taxon>
        <taxon>Metazoa</taxon>
        <taxon>Chordata</taxon>
        <taxon>Craniata</taxon>
        <taxon>Vertebrata</taxon>
        <taxon>Euteleostomi</taxon>
        <taxon>Mammalia</taxon>
        <taxon>Eutheria</taxon>
        <taxon>Laurasiatheria</taxon>
        <taxon>Carnivora</taxon>
        <taxon>Caniformia</taxon>
        <taxon>Musteloidea</taxon>
        <taxon>Mustelidae</taxon>
        <taxon>Mustelinae</taxon>
        <taxon>Mustela</taxon>
    </lineage>
</organism>
<protein>
    <submittedName>
        <fullName evidence="2">Uncharacterized protein</fullName>
    </submittedName>
</protein>
<feature type="region of interest" description="Disordered" evidence="1">
    <location>
        <begin position="1"/>
        <end position="26"/>
    </location>
</feature>
<name>M3Z166_MUSPF</name>
<reference evidence="2" key="1">
    <citation type="submission" date="2024-06" db="UniProtKB">
        <authorList>
            <consortium name="Ensembl"/>
        </authorList>
    </citation>
    <scope>IDENTIFICATION</scope>
</reference>
<dbReference type="InParanoid" id="M3Z166"/>
<evidence type="ECO:0000313" key="2">
    <source>
        <dbReference type="Ensembl" id="ENSMPUP00000017328.1"/>
    </source>
</evidence>
<evidence type="ECO:0000256" key="1">
    <source>
        <dbReference type="SAM" id="MobiDB-lite"/>
    </source>
</evidence>